<name>A0A366KQQ3_9SPHI</name>
<protein>
    <submittedName>
        <fullName evidence="2">GNAT family N-acetyltransferase</fullName>
    </submittedName>
</protein>
<keyword evidence="3" id="KW-1185">Reference proteome</keyword>
<feature type="domain" description="N-acetyltransferase" evidence="1">
    <location>
        <begin position="2"/>
        <end position="176"/>
    </location>
</feature>
<dbReference type="InterPro" id="IPR000182">
    <property type="entry name" value="GNAT_dom"/>
</dbReference>
<dbReference type="CDD" id="cd04301">
    <property type="entry name" value="NAT_SF"/>
    <property type="match status" value="1"/>
</dbReference>
<evidence type="ECO:0000313" key="2">
    <source>
        <dbReference type="EMBL" id="RBQ03996.1"/>
    </source>
</evidence>
<dbReference type="Gene3D" id="3.40.630.30">
    <property type="match status" value="1"/>
</dbReference>
<reference evidence="2 3" key="1">
    <citation type="submission" date="2018-07" db="EMBL/GenBank/DDBJ databases">
        <title>A draft genome of a endophytic bacteria, a new species of Pedobacter.</title>
        <authorList>
            <person name="Zhang Z.D."/>
            <person name="Chen Z.J."/>
        </authorList>
    </citation>
    <scope>NUCLEOTIDE SEQUENCE [LARGE SCALE GENOMIC DNA]</scope>
    <source>
        <strain evidence="2 3">RS10</strain>
    </source>
</reference>
<dbReference type="AlphaFoldDB" id="A0A366KQQ3"/>
<sequence length="176" mass="20016">MIAIRTLEIAELSCINEIDRSEEIFEVYQFQENRLRLIPHRESVSGFEEGELKAIISRQRKLLETGGKVFGAFDNQKLIGVASVENKKRGLLQNYCKMDILYVSKLYQGKGIASQMVEASKQAAKKFGADKLYISATPTKNTINFYLKRGAVPVMDLDQELFVIEPEDIHLELKVD</sequence>
<dbReference type="EMBL" id="QNQU01000018">
    <property type="protein sequence ID" value="RBQ03996.1"/>
    <property type="molecule type" value="Genomic_DNA"/>
</dbReference>
<accession>A0A366KQQ3</accession>
<dbReference type="PROSITE" id="PS51186">
    <property type="entry name" value="GNAT"/>
    <property type="match status" value="1"/>
</dbReference>
<evidence type="ECO:0000259" key="1">
    <source>
        <dbReference type="PROSITE" id="PS51186"/>
    </source>
</evidence>
<dbReference type="OrthoDB" id="8116556at2"/>
<dbReference type="RefSeq" id="WP_113950492.1">
    <property type="nucleotide sequence ID" value="NZ_QNQU01000018.1"/>
</dbReference>
<dbReference type="Proteomes" id="UP000252081">
    <property type="component" value="Unassembled WGS sequence"/>
</dbReference>
<dbReference type="Pfam" id="PF00583">
    <property type="entry name" value="Acetyltransf_1"/>
    <property type="match status" value="1"/>
</dbReference>
<keyword evidence="2" id="KW-0808">Transferase</keyword>
<comment type="caution">
    <text evidence="2">The sequence shown here is derived from an EMBL/GenBank/DDBJ whole genome shotgun (WGS) entry which is preliminary data.</text>
</comment>
<dbReference type="SUPFAM" id="SSF55729">
    <property type="entry name" value="Acyl-CoA N-acyltransferases (Nat)"/>
    <property type="match status" value="1"/>
</dbReference>
<gene>
    <name evidence="2" type="ORF">DRW42_19400</name>
</gene>
<organism evidence="2 3">
    <name type="scientific">Pedobacter miscanthi</name>
    <dbReference type="NCBI Taxonomy" id="2259170"/>
    <lineage>
        <taxon>Bacteria</taxon>
        <taxon>Pseudomonadati</taxon>
        <taxon>Bacteroidota</taxon>
        <taxon>Sphingobacteriia</taxon>
        <taxon>Sphingobacteriales</taxon>
        <taxon>Sphingobacteriaceae</taxon>
        <taxon>Pedobacter</taxon>
    </lineage>
</organism>
<dbReference type="InterPro" id="IPR016181">
    <property type="entry name" value="Acyl_CoA_acyltransferase"/>
</dbReference>
<evidence type="ECO:0000313" key="3">
    <source>
        <dbReference type="Proteomes" id="UP000252081"/>
    </source>
</evidence>
<dbReference type="GO" id="GO:0016747">
    <property type="term" value="F:acyltransferase activity, transferring groups other than amino-acyl groups"/>
    <property type="evidence" value="ECO:0007669"/>
    <property type="project" value="InterPro"/>
</dbReference>
<proteinExistence type="predicted"/>